<accession>A0A0F9E3K4</accession>
<protein>
    <submittedName>
        <fullName evidence="1">Uncharacterized protein</fullName>
    </submittedName>
</protein>
<reference evidence="1" key="1">
    <citation type="journal article" date="2015" name="Nature">
        <title>Complex archaea that bridge the gap between prokaryotes and eukaryotes.</title>
        <authorList>
            <person name="Spang A."/>
            <person name="Saw J.H."/>
            <person name="Jorgensen S.L."/>
            <person name="Zaremba-Niedzwiedzka K."/>
            <person name="Martijn J."/>
            <person name="Lind A.E."/>
            <person name="van Eijk R."/>
            <person name="Schleper C."/>
            <person name="Guy L."/>
            <person name="Ettema T.J."/>
        </authorList>
    </citation>
    <scope>NUCLEOTIDE SEQUENCE</scope>
</reference>
<evidence type="ECO:0000313" key="1">
    <source>
        <dbReference type="EMBL" id="KKL68574.1"/>
    </source>
</evidence>
<sequence>MISRKPNDRKINLDLMSNEFKSNSEKQAFLKWFLDALDKTEVINKRRHIAICPICNEKNFLLHEENKVISKYEYRIPNGEINLIVDSSILHLVSVHCLVPDSSVITALENLYCKLPKS</sequence>
<organism evidence="1">
    <name type="scientific">marine sediment metagenome</name>
    <dbReference type="NCBI Taxonomy" id="412755"/>
    <lineage>
        <taxon>unclassified sequences</taxon>
        <taxon>metagenomes</taxon>
        <taxon>ecological metagenomes</taxon>
    </lineage>
</organism>
<proteinExistence type="predicted"/>
<comment type="caution">
    <text evidence="1">The sequence shown here is derived from an EMBL/GenBank/DDBJ whole genome shotgun (WGS) entry which is preliminary data.</text>
</comment>
<name>A0A0F9E3K4_9ZZZZ</name>
<gene>
    <name evidence="1" type="ORF">LCGC14_2123640</name>
</gene>
<dbReference type="AlphaFoldDB" id="A0A0F9E3K4"/>
<dbReference type="EMBL" id="LAZR01026486">
    <property type="protein sequence ID" value="KKL68574.1"/>
    <property type="molecule type" value="Genomic_DNA"/>
</dbReference>